<feature type="region of interest" description="Disordered" evidence="1">
    <location>
        <begin position="1"/>
        <end position="20"/>
    </location>
</feature>
<organism evidence="2 3">
    <name type="scientific">Stephania yunnanensis</name>
    <dbReference type="NCBI Taxonomy" id="152371"/>
    <lineage>
        <taxon>Eukaryota</taxon>
        <taxon>Viridiplantae</taxon>
        <taxon>Streptophyta</taxon>
        <taxon>Embryophyta</taxon>
        <taxon>Tracheophyta</taxon>
        <taxon>Spermatophyta</taxon>
        <taxon>Magnoliopsida</taxon>
        <taxon>Ranunculales</taxon>
        <taxon>Menispermaceae</taxon>
        <taxon>Menispermoideae</taxon>
        <taxon>Cissampelideae</taxon>
        <taxon>Stephania</taxon>
    </lineage>
</organism>
<comment type="caution">
    <text evidence="2">The sequence shown here is derived from an EMBL/GenBank/DDBJ whole genome shotgun (WGS) entry which is preliminary data.</text>
</comment>
<dbReference type="Proteomes" id="UP001420932">
    <property type="component" value="Unassembled WGS sequence"/>
</dbReference>
<name>A0AAP0QAC1_9MAGN</name>
<sequence length="70" mass="7452">MYGATAAAGEARTSSGCSVARKRDAAAWRIWWGVAATGGGGCRWRVGATETTMKRSSTRESTDLKLETKL</sequence>
<dbReference type="EMBL" id="JBBNAF010000001">
    <property type="protein sequence ID" value="KAK9168746.1"/>
    <property type="molecule type" value="Genomic_DNA"/>
</dbReference>
<keyword evidence="3" id="KW-1185">Reference proteome</keyword>
<dbReference type="AlphaFoldDB" id="A0AAP0QAC1"/>
<feature type="region of interest" description="Disordered" evidence="1">
    <location>
        <begin position="51"/>
        <end position="70"/>
    </location>
</feature>
<evidence type="ECO:0000256" key="1">
    <source>
        <dbReference type="SAM" id="MobiDB-lite"/>
    </source>
</evidence>
<proteinExistence type="predicted"/>
<gene>
    <name evidence="2" type="ORF">Syun_000886</name>
</gene>
<protein>
    <submittedName>
        <fullName evidence="2">Uncharacterized protein</fullName>
    </submittedName>
</protein>
<evidence type="ECO:0000313" key="2">
    <source>
        <dbReference type="EMBL" id="KAK9168746.1"/>
    </source>
</evidence>
<reference evidence="2 3" key="1">
    <citation type="submission" date="2024-01" db="EMBL/GenBank/DDBJ databases">
        <title>Genome assemblies of Stephania.</title>
        <authorList>
            <person name="Yang L."/>
        </authorList>
    </citation>
    <scope>NUCLEOTIDE SEQUENCE [LARGE SCALE GENOMIC DNA]</scope>
    <source>
        <strain evidence="2">YNDBR</strain>
        <tissue evidence="2">Leaf</tissue>
    </source>
</reference>
<accession>A0AAP0QAC1</accession>
<feature type="compositionally biased region" description="Basic and acidic residues" evidence="1">
    <location>
        <begin position="57"/>
        <end position="70"/>
    </location>
</feature>
<evidence type="ECO:0000313" key="3">
    <source>
        <dbReference type="Proteomes" id="UP001420932"/>
    </source>
</evidence>